<feature type="domain" description="N-acetyltransferase" evidence="1">
    <location>
        <begin position="1"/>
        <end position="160"/>
    </location>
</feature>
<evidence type="ECO:0000259" key="1">
    <source>
        <dbReference type="PROSITE" id="PS51186"/>
    </source>
</evidence>
<dbReference type="Pfam" id="PF13527">
    <property type="entry name" value="Acetyltransf_9"/>
    <property type="match status" value="1"/>
</dbReference>
<proteinExistence type="predicted"/>
<accession>Q2CDF4</accession>
<dbReference type="STRING" id="314256.OG2516_10149"/>
<organism evidence="2 3">
    <name type="scientific">Oceanicola granulosus (strain ATCC BAA-861 / DSM 15982 / KCTC 12143 / HTCC2516)</name>
    <dbReference type="NCBI Taxonomy" id="314256"/>
    <lineage>
        <taxon>Bacteria</taxon>
        <taxon>Pseudomonadati</taxon>
        <taxon>Pseudomonadota</taxon>
        <taxon>Alphaproteobacteria</taxon>
        <taxon>Rhodobacterales</taxon>
        <taxon>Roseobacteraceae</taxon>
        <taxon>Oceanicola</taxon>
    </lineage>
</organism>
<gene>
    <name evidence="2" type="ORF">OG2516_10149</name>
</gene>
<dbReference type="CDD" id="cd04301">
    <property type="entry name" value="NAT_SF"/>
    <property type="match status" value="1"/>
</dbReference>
<dbReference type="eggNOG" id="COG3153">
    <property type="taxonomic scope" value="Bacteria"/>
</dbReference>
<name>Q2CDF4_OCEGH</name>
<dbReference type="SUPFAM" id="SSF55729">
    <property type="entry name" value="Acyl-CoA N-acyltransferases (Nat)"/>
    <property type="match status" value="1"/>
</dbReference>
<reference evidence="2 3" key="1">
    <citation type="journal article" date="2010" name="J. Bacteriol.">
        <title>Genome sequences of Oceanicola granulosus HTCC2516(T) and Oceanicola batsensis HTCC2597(TDelta).</title>
        <authorList>
            <person name="Thrash J.C."/>
            <person name="Cho J.C."/>
            <person name="Vergin K.L."/>
            <person name="Giovannoni S.J."/>
        </authorList>
    </citation>
    <scope>NUCLEOTIDE SEQUENCE [LARGE SCALE GENOMIC DNA]</scope>
    <source>
        <strain evidence="3">ATCC BAA-861 / DSM 15982 / KCTC 12143 / HTCC2516</strain>
    </source>
</reference>
<dbReference type="OrthoDB" id="7869205at2"/>
<dbReference type="InterPro" id="IPR016181">
    <property type="entry name" value="Acyl_CoA_acyltransferase"/>
</dbReference>
<sequence>MRIERIEEVRLDHETEAEAAALIERCFGVDAGFGGRSYHGQRHHVRLLARDGGRIVGHMALTCRGIRLGDRLFDMLGLAEVCTAPERRGEGIAGALVAAALDEARASAAQVVLLFGVAKVYAAHGFRRVTNEVCWTEVGGVRSGDARSVRDDDLMVLVLDAGLEWDEDAPVDLAGGRF</sequence>
<keyword evidence="2" id="KW-0808">Transferase</keyword>
<dbReference type="HOGENOM" id="CLU_1509124_0_0_5"/>
<dbReference type="AlphaFoldDB" id="Q2CDF4"/>
<dbReference type="Proteomes" id="UP000003635">
    <property type="component" value="Unassembled WGS sequence"/>
</dbReference>
<evidence type="ECO:0000313" key="3">
    <source>
        <dbReference type="Proteomes" id="UP000003635"/>
    </source>
</evidence>
<comment type="caution">
    <text evidence="2">The sequence shown here is derived from an EMBL/GenBank/DDBJ whole genome shotgun (WGS) entry which is preliminary data.</text>
</comment>
<dbReference type="GO" id="GO:0016747">
    <property type="term" value="F:acyltransferase activity, transferring groups other than amino-acyl groups"/>
    <property type="evidence" value="ECO:0007669"/>
    <property type="project" value="InterPro"/>
</dbReference>
<evidence type="ECO:0000313" key="2">
    <source>
        <dbReference type="EMBL" id="EAR50757.1"/>
    </source>
</evidence>
<dbReference type="PROSITE" id="PS51186">
    <property type="entry name" value="GNAT"/>
    <property type="match status" value="1"/>
</dbReference>
<dbReference type="InterPro" id="IPR000182">
    <property type="entry name" value="GNAT_dom"/>
</dbReference>
<dbReference type="Gene3D" id="3.40.630.30">
    <property type="match status" value="1"/>
</dbReference>
<protein>
    <submittedName>
        <fullName evidence="2">Probable acetyltransferase</fullName>
    </submittedName>
</protein>
<keyword evidence="3" id="KW-1185">Reference proteome</keyword>
<dbReference type="RefSeq" id="WP_007255550.1">
    <property type="nucleotide sequence ID" value="NZ_CH724107.1"/>
</dbReference>
<dbReference type="EMBL" id="AAOT01000023">
    <property type="protein sequence ID" value="EAR50757.1"/>
    <property type="molecule type" value="Genomic_DNA"/>
</dbReference>